<proteinExistence type="predicted"/>
<sequence length="441" mass="48650">MRRDANDRGAPPTPLYVPPRATETILSVAARCILSGSDGVTAREVADALTKMTCERARKSLMEGDVDHARERSAYEAMRAAAGRDGNGGWTTRTSASGTKRTDAEDALGATATREEMRETIFDFPGREYRPPRSWLGTGGEARKGKERRRRAPHASVREVLRMCRETQGADEAPREKVFGEAAASPEKRRAPRTANPLAELAEKERARAEAKAKSTAEGAGGKTAAATTVVKKRRKDLANEKAGNHLALVSWIGEGKKDGVRRDRTFYEGFRREGVEFRNGDCVYCLPERTTENMYLAQIQRCFEDDDKSMMIECCWFMTQDEVRAWGGDLPPSTEPEEIFLGTSVDVNPIAALEGLAPVMTHDAFTASAPAPASASARASSDDLERRLFARKCYVPVRGYDAKSKNPAQRKSGAFHPLDHVPGRGFVVLWPSSKKKKRKR</sequence>
<dbReference type="GO" id="GO:0003723">
    <property type="term" value="F:RNA binding"/>
    <property type="evidence" value="ECO:0007669"/>
    <property type="project" value="TreeGrafter"/>
</dbReference>
<feature type="domain" description="BAH" evidence="2">
    <location>
        <begin position="276"/>
        <end position="406"/>
    </location>
</feature>
<reference evidence="3" key="1">
    <citation type="submission" date="2021-01" db="EMBL/GenBank/DDBJ databases">
        <authorList>
            <person name="Corre E."/>
            <person name="Pelletier E."/>
            <person name="Niang G."/>
            <person name="Scheremetjew M."/>
            <person name="Finn R."/>
            <person name="Kale V."/>
            <person name="Holt S."/>
            <person name="Cochrane G."/>
            <person name="Meng A."/>
            <person name="Brown T."/>
            <person name="Cohen L."/>
        </authorList>
    </citation>
    <scope>NUCLEOTIDE SEQUENCE</scope>
    <source>
        <strain evidence="3">Clade-A-BCC118000</strain>
    </source>
</reference>
<dbReference type="InterPro" id="IPR043151">
    <property type="entry name" value="BAH_sf"/>
</dbReference>
<name>A0A7R9XS50_9CHLO</name>
<dbReference type="AlphaFoldDB" id="A0A7R9XS50"/>
<gene>
    <name evidence="3" type="ORF">OLUC0939_LOCUS6380</name>
</gene>
<feature type="compositionally biased region" description="Basic and acidic residues" evidence="1">
    <location>
        <begin position="156"/>
        <end position="165"/>
    </location>
</feature>
<dbReference type="PROSITE" id="PS51038">
    <property type="entry name" value="BAH"/>
    <property type="match status" value="1"/>
</dbReference>
<dbReference type="Gene3D" id="2.30.30.490">
    <property type="match status" value="1"/>
</dbReference>
<dbReference type="Pfam" id="PF01426">
    <property type="entry name" value="BAH"/>
    <property type="match status" value="1"/>
</dbReference>
<dbReference type="EMBL" id="HBDX01007417">
    <property type="protein sequence ID" value="CAD8225640.1"/>
    <property type="molecule type" value="Transcribed_RNA"/>
</dbReference>
<accession>A0A7R9XS50</accession>
<protein>
    <recommendedName>
        <fullName evidence="2">BAH domain-containing protein</fullName>
    </recommendedName>
</protein>
<feature type="region of interest" description="Disordered" evidence="1">
    <location>
        <begin position="83"/>
        <end position="200"/>
    </location>
</feature>
<evidence type="ECO:0000259" key="2">
    <source>
        <dbReference type="PROSITE" id="PS51038"/>
    </source>
</evidence>
<dbReference type="PANTHER" id="PTHR47073:SF2">
    <property type="entry name" value="PROTEIN ANTI-SILENCING 1"/>
    <property type="match status" value="1"/>
</dbReference>
<organism evidence="3">
    <name type="scientific">Ostreococcus sp. 'lucimarinus'</name>
    <dbReference type="NCBI Taxonomy" id="242159"/>
    <lineage>
        <taxon>Eukaryota</taxon>
        <taxon>Viridiplantae</taxon>
        <taxon>Chlorophyta</taxon>
        <taxon>Mamiellophyceae</taxon>
        <taxon>Mamiellales</taxon>
        <taxon>Bathycoccaceae</taxon>
        <taxon>Ostreococcus</taxon>
    </lineage>
</organism>
<dbReference type="GO" id="GO:0003682">
    <property type="term" value="F:chromatin binding"/>
    <property type="evidence" value="ECO:0007669"/>
    <property type="project" value="InterPro"/>
</dbReference>
<dbReference type="PANTHER" id="PTHR47073">
    <property type="entry name" value="PROTEIN ANTI-SILENCING 1"/>
    <property type="match status" value="1"/>
</dbReference>
<feature type="compositionally biased region" description="Polar residues" evidence="1">
    <location>
        <begin position="90"/>
        <end position="99"/>
    </location>
</feature>
<dbReference type="InterPro" id="IPR001025">
    <property type="entry name" value="BAH_dom"/>
</dbReference>
<evidence type="ECO:0000256" key="1">
    <source>
        <dbReference type="SAM" id="MobiDB-lite"/>
    </source>
</evidence>
<evidence type="ECO:0000313" key="3">
    <source>
        <dbReference type="EMBL" id="CAD8225640.1"/>
    </source>
</evidence>
<feature type="compositionally biased region" description="Basic and acidic residues" evidence="1">
    <location>
        <begin position="113"/>
        <end position="131"/>
    </location>
</feature>